<gene>
    <name evidence="2" type="ORF">S03H2_44837</name>
</gene>
<reference evidence="2" key="1">
    <citation type="journal article" date="2014" name="Front. Microbiol.">
        <title>High frequency of phylogenetically diverse reductive dehalogenase-homologous genes in deep subseafloor sedimentary metagenomes.</title>
        <authorList>
            <person name="Kawai M."/>
            <person name="Futagami T."/>
            <person name="Toyoda A."/>
            <person name="Takaki Y."/>
            <person name="Nishi S."/>
            <person name="Hori S."/>
            <person name="Arai W."/>
            <person name="Tsubouchi T."/>
            <person name="Morono Y."/>
            <person name="Uchiyama I."/>
            <person name="Ito T."/>
            <person name="Fujiyama A."/>
            <person name="Inagaki F."/>
            <person name="Takami H."/>
        </authorList>
    </citation>
    <scope>NUCLEOTIDE SEQUENCE</scope>
    <source>
        <strain evidence="2">Expedition CK06-06</strain>
    </source>
</reference>
<sequence length="69" mass="8318">QDQTGLIICEKCKKGYHSMRYDVCFSCYKKEKGIDEKDSDDWYEEEDEDDWDYDGKDWKSLDNDSESKK</sequence>
<organism evidence="2">
    <name type="scientific">marine sediment metagenome</name>
    <dbReference type="NCBI Taxonomy" id="412755"/>
    <lineage>
        <taxon>unclassified sequences</taxon>
        <taxon>metagenomes</taxon>
        <taxon>ecological metagenomes</taxon>
    </lineage>
</organism>
<feature type="compositionally biased region" description="Acidic residues" evidence="1">
    <location>
        <begin position="37"/>
        <end position="52"/>
    </location>
</feature>
<evidence type="ECO:0000313" key="2">
    <source>
        <dbReference type="EMBL" id="GAH66240.1"/>
    </source>
</evidence>
<name>X1IAC2_9ZZZZ</name>
<feature type="compositionally biased region" description="Basic and acidic residues" evidence="1">
    <location>
        <begin position="53"/>
        <end position="69"/>
    </location>
</feature>
<proteinExistence type="predicted"/>
<evidence type="ECO:0000256" key="1">
    <source>
        <dbReference type="SAM" id="MobiDB-lite"/>
    </source>
</evidence>
<protein>
    <submittedName>
        <fullName evidence="2">Uncharacterized protein</fullName>
    </submittedName>
</protein>
<dbReference type="AlphaFoldDB" id="X1IAC2"/>
<feature type="non-terminal residue" evidence="2">
    <location>
        <position position="1"/>
    </location>
</feature>
<dbReference type="EMBL" id="BARU01028059">
    <property type="protein sequence ID" value="GAH66240.1"/>
    <property type="molecule type" value="Genomic_DNA"/>
</dbReference>
<accession>X1IAC2</accession>
<comment type="caution">
    <text evidence="2">The sequence shown here is derived from an EMBL/GenBank/DDBJ whole genome shotgun (WGS) entry which is preliminary data.</text>
</comment>
<feature type="region of interest" description="Disordered" evidence="1">
    <location>
        <begin position="36"/>
        <end position="69"/>
    </location>
</feature>